<evidence type="ECO:0000313" key="2">
    <source>
        <dbReference type="EMBL" id="MBP0483197.1"/>
    </source>
</evidence>
<dbReference type="AlphaFoldDB" id="A0A940S1L7"/>
<accession>A0A940S1L7</accession>
<keyword evidence="3" id="KW-1185">Reference proteome</keyword>
<comment type="caution">
    <text evidence="2">The sequence shown here is derived from an EMBL/GenBank/DDBJ whole genome shotgun (WGS) entry which is preliminary data.</text>
</comment>
<organism evidence="2 3">
    <name type="scientific">Sagittula salina</name>
    <dbReference type="NCBI Taxonomy" id="2820268"/>
    <lineage>
        <taxon>Bacteria</taxon>
        <taxon>Pseudomonadati</taxon>
        <taxon>Pseudomonadota</taxon>
        <taxon>Alphaproteobacteria</taxon>
        <taxon>Rhodobacterales</taxon>
        <taxon>Roseobacteraceae</taxon>
        <taxon>Sagittula</taxon>
    </lineage>
</organism>
<dbReference type="InterPro" id="IPR036691">
    <property type="entry name" value="Endo/exonu/phosph_ase_sf"/>
</dbReference>
<evidence type="ECO:0000259" key="1">
    <source>
        <dbReference type="Pfam" id="PF03372"/>
    </source>
</evidence>
<name>A0A940S1L7_9RHOB</name>
<dbReference type="EMBL" id="JAGISH010000006">
    <property type="protein sequence ID" value="MBP0483197.1"/>
    <property type="molecule type" value="Genomic_DNA"/>
</dbReference>
<dbReference type="InterPro" id="IPR005135">
    <property type="entry name" value="Endo/exonuclease/phosphatase"/>
</dbReference>
<dbReference type="Pfam" id="PF03372">
    <property type="entry name" value="Exo_endo_phos"/>
    <property type="match status" value="1"/>
</dbReference>
<dbReference type="SUPFAM" id="SSF56219">
    <property type="entry name" value="DNase I-like"/>
    <property type="match status" value="1"/>
</dbReference>
<reference evidence="2" key="1">
    <citation type="submission" date="2021-03" db="EMBL/GenBank/DDBJ databases">
        <title>Sagittula salina sp. nov. strain M10.9X isolated from the marine waste.</title>
        <authorList>
            <person name="Satari L."/>
            <person name="Molina-Menor E."/>
            <person name="Vidal-Verdu A."/>
            <person name="Pascual J."/>
            <person name="Pereto J."/>
            <person name="Porcar M."/>
        </authorList>
    </citation>
    <scope>NUCLEOTIDE SEQUENCE</scope>
    <source>
        <strain evidence="2">M10.9X</strain>
    </source>
</reference>
<dbReference type="Proteomes" id="UP000675940">
    <property type="component" value="Unassembled WGS sequence"/>
</dbReference>
<dbReference type="Gene3D" id="3.60.10.10">
    <property type="entry name" value="Endonuclease/exonuclease/phosphatase"/>
    <property type="match status" value="1"/>
</dbReference>
<keyword evidence="2" id="KW-0255">Endonuclease</keyword>
<dbReference type="GO" id="GO:0004519">
    <property type="term" value="F:endonuclease activity"/>
    <property type="evidence" value="ECO:0007669"/>
    <property type="project" value="UniProtKB-KW"/>
</dbReference>
<gene>
    <name evidence="2" type="ORF">J5474_11940</name>
</gene>
<keyword evidence="2" id="KW-0540">Nuclease</keyword>
<evidence type="ECO:0000313" key="3">
    <source>
        <dbReference type="Proteomes" id="UP000675940"/>
    </source>
</evidence>
<keyword evidence="2" id="KW-0378">Hydrolase</keyword>
<protein>
    <submittedName>
        <fullName evidence="2">Endonuclease/exonuclease/phosphatase family protein</fullName>
    </submittedName>
</protein>
<feature type="domain" description="Endonuclease/exonuclease/phosphatase" evidence="1">
    <location>
        <begin position="88"/>
        <end position="355"/>
    </location>
</feature>
<proteinExistence type="predicted"/>
<sequence>MVFPPGQSDHARRCADAHCCPDRGKAAPRLRAGRLATGLILFLSYVLVAYAARADDLRVATWHAEFSRNGPGLLLRDLKAGKVDLAPILDTGPDLLLLTDFDYDAGLAALDALRTQLKAKGLALDHLFSARPNAGWQTGLDLDGDGRTGGPRDAQGYGRFAGQGGMALLSRYPVTLEADLSRLLWSEVPDSRMTPDDPAPDVQRLSSSAHWALRVDTPAGPLLLLTLCATPPVFDGPEDRNGRRNHDEVRLWAQYLDGALRLPPEPALGSLAHFADDLAAGPPPVVILGNLNLDPERGEGLHGAARALLAHPRITDPLPGVDTVTWASTGPMRVSYLLPDRALTVLGAGVMPPAPEAETGPHGLVWADLALPTP</sequence>